<gene>
    <name evidence="1" type="ORF">AG1IA_01884</name>
</gene>
<dbReference type="EMBL" id="AFRT01000430">
    <property type="protein sequence ID" value="ELU44088.1"/>
    <property type="molecule type" value="Genomic_DNA"/>
</dbReference>
<dbReference type="AlphaFoldDB" id="L8X4X4"/>
<name>L8X4X4_THACA</name>
<sequence>MRSGCTGSSAKCAKCARFGQMCPASETKRKTQWLTTIVIHTKNSRTRGIYRSPTPTTGQFGIPTFDIYVGTCSVSPRLARESCSTDTGRTLTGL</sequence>
<proteinExistence type="predicted"/>
<evidence type="ECO:0000313" key="2">
    <source>
        <dbReference type="Proteomes" id="UP000011668"/>
    </source>
</evidence>
<accession>L8X4X4</accession>
<dbReference type="HOGENOM" id="CLU_2387670_0_0_1"/>
<keyword evidence="2" id="KW-1185">Reference proteome</keyword>
<comment type="caution">
    <text evidence="1">The sequence shown here is derived from an EMBL/GenBank/DDBJ whole genome shotgun (WGS) entry which is preliminary data.</text>
</comment>
<reference evidence="1 2" key="1">
    <citation type="journal article" date="2013" name="Nat. Commun.">
        <title>The evolution and pathogenic mechanisms of the rice sheath blight pathogen.</title>
        <authorList>
            <person name="Zheng A."/>
            <person name="Lin R."/>
            <person name="Xu L."/>
            <person name="Qin P."/>
            <person name="Tang C."/>
            <person name="Ai P."/>
            <person name="Zhang D."/>
            <person name="Liu Y."/>
            <person name="Sun Z."/>
            <person name="Feng H."/>
            <person name="Wang Y."/>
            <person name="Chen Y."/>
            <person name="Liang X."/>
            <person name="Fu R."/>
            <person name="Li Q."/>
            <person name="Zhang J."/>
            <person name="Yu X."/>
            <person name="Xie Z."/>
            <person name="Ding L."/>
            <person name="Guan P."/>
            <person name="Tang J."/>
            <person name="Liang Y."/>
            <person name="Wang S."/>
            <person name="Deng Q."/>
            <person name="Li S."/>
            <person name="Zhu J."/>
            <person name="Wang L."/>
            <person name="Liu H."/>
            <person name="Li P."/>
        </authorList>
    </citation>
    <scope>NUCLEOTIDE SEQUENCE [LARGE SCALE GENOMIC DNA]</scope>
    <source>
        <strain evidence="2">AG-1 IA</strain>
    </source>
</reference>
<evidence type="ECO:0000313" key="1">
    <source>
        <dbReference type="EMBL" id="ELU44088.1"/>
    </source>
</evidence>
<dbReference type="Proteomes" id="UP000011668">
    <property type="component" value="Unassembled WGS sequence"/>
</dbReference>
<organism evidence="1 2">
    <name type="scientific">Thanatephorus cucumeris (strain AG1-IA)</name>
    <name type="common">Rice sheath blight fungus</name>
    <name type="synonym">Rhizoctonia solani</name>
    <dbReference type="NCBI Taxonomy" id="983506"/>
    <lineage>
        <taxon>Eukaryota</taxon>
        <taxon>Fungi</taxon>
        <taxon>Dikarya</taxon>
        <taxon>Basidiomycota</taxon>
        <taxon>Agaricomycotina</taxon>
        <taxon>Agaricomycetes</taxon>
        <taxon>Cantharellales</taxon>
        <taxon>Ceratobasidiaceae</taxon>
        <taxon>Rhizoctonia</taxon>
        <taxon>Rhizoctonia solani AG-1</taxon>
    </lineage>
</organism>
<protein>
    <submittedName>
        <fullName evidence="1">Uncharacterized protein</fullName>
    </submittedName>
</protein>